<dbReference type="RefSeq" id="WP_238718733.1">
    <property type="nucleotide sequence ID" value="NZ_CP118735.1"/>
</dbReference>
<dbReference type="AlphaFoldDB" id="A0AA97ADI8"/>
<feature type="domain" description="YcaO" evidence="1">
    <location>
        <begin position="66"/>
        <end position="439"/>
    </location>
</feature>
<dbReference type="PANTHER" id="PTHR37809">
    <property type="entry name" value="RIBOSOMAL PROTEIN S12 METHYLTHIOTRANSFERASE ACCESSORY FACTOR YCAO"/>
    <property type="match status" value="1"/>
</dbReference>
<evidence type="ECO:0000259" key="1">
    <source>
        <dbReference type="PROSITE" id="PS51664"/>
    </source>
</evidence>
<organism evidence="2">
    <name type="scientific">Streptococcus iners</name>
    <dbReference type="NCBI Taxonomy" id="3028084"/>
    <lineage>
        <taxon>Bacteria</taxon>
        <taxon>Bacillati</taxon>
        <taxon>Bacillota</taxon>
        <taxon>Bacilli</taxon>
        <taxon>Lactobacillales</taxon>
        <taxon>Streptococcaceae</taxon>
        <taxon>Streptococcus</taxon>
    </lineage>
</organism>
<dbReference type="Gene3D" id="3.30.40.250">
    <property type="match status" value="1"/>
</dbReference>
<dbReference type="Pfam" id="PF02624">
    <property type="entry name" value="YcaO"/>
    <property type="match status" value="1"/>
</dbReference>
<accession>A0AA97ADI8</accession>
<dbReference type="Gene3D" id="3.30.1330.230">
    <property type="match status" value="1"/>
</dbReference>
<evidence type="ECO:0000313" key="2">
    <source>
        <dbReference type="EMBL" id="WNY50301.1"/>
    </source>
</evidence>
<proteinExistence type="predicted"/>
<dbReference type="PROSITE" id="PS51664">
    <property type="entry name" value="YCAO"/>
    <property type="match status" value="1"/>
</dbReference>
<dbReference type="InterPro" id="IPR027624">
    <property type="entry name" value="TOMM_cyclo_SagD"/>
</dbReference>
<dbReference type="EMBL" id="CP118735">
    <property type="protein sequence ID" value="WNY50301.1"/>
    <property type="molecule type" value="Genomic_DNA"/>
</dbReference>
<protein>
    <submittedName>
        <fullName evidence="2">YcaO-like family protein</fullName>
    </submittedName>
</protein>
<dbReference type="NCBIfam" id="TIGR03604">
    <property type="entry name" value="TOMM_cyclo_SagD"/>
    <property type="match status" value="1"/>
</dbReference>
<dbReference type="PANTHER" id="PTHR37809:SF1">
    <property type="entry name" value="RIBOSOMAL PROTEIN S12 METHYLTHIOTRANSFERASE ACCESSORY FACTOR YCAO"/>
    <property type="match status" value="1"/>
</dbReference>
<dbReference type="KEGG" id="sins:PW252_06855"/>
<dbReference type="InterPro" id="IPR003776">
    <property type="entry name" value="YcaO-like_dom"/>
</dbReference>
<gene>
    <name evidence="2" type="ORF">PW252_06855</name>
</gene>
<reference evidence="2" key="1">
    <citation type="submission" date="2023-02" db="EMBL/GenBank/DDBJ databases">
        <title>Streptococcus sp. Genome Sequencing and Assembly.</title>
        <authorList>
            <person name="Shore S.M."/>
            <person name="Nicholson T.L."/>
        </authorList>
    </citation>
    <scope>NUCLEOTIDE SEQUENCE</scope>
    <source>
        <strain evidence="2">29887</strain>
    </source>
</reference>
<dbReference type="NCBIfam" id="TIGR00702">
    <property type="entry name" value="YcaO-type kinase domain"/>
    <property type="match status" value="1"/>
</dbReference>
<sequence length="439" mass="50533">MKFLSTNLTSIYPFVSDRLVNNKLGIVKDLFYWLPERDDARVFLVAAIAQNFSRMGIEVSTSFNSGAGLTFESAANAAIGETIERYCSAFIQSSDLVLGSYKELSNKYCCVSPKKFAFYNKFQYLESDFPFCIFNESTTVNWTFCKKLGKKEDYLIPAAVTYLPYYPSNDEKLIWYPISTGLSCASDDEEAIVKGIFEVIERDAFSILWYNELSLPKIDITSNEEVYQLYKERFEIPGCKYTLIDMTLDTKIPSVLGILEDERGGILIAAATRLTLKEAVIKTFIELSQGRISWKEDFVQGSKEKYCDDFSDIRDFHSRVMLFTKKSMKSHFNFLLHQNCTVEIQDEKILPYDEQLKILYEKISNLGYDIFYKNLTTSDVYNLDYRVYKVIIPGFIEITNDHLYPRIGGTRIHDVPVTLGLLNKPKTVDEFNKIPHPFP</sequence>
<dbReference type="Gene3D" id="3.30.160.660">
    <property type="match status" value="1"/>
</dbReference>
<name>A0AA97ADI8_9STRE</name>